<evidence type="ECO:0000313" key="5">
    <source>
        <dbReference type="Proteomes" id="UP000659654"/>
    </source>
</evidence>
<organism evidence="4 6">
    <name type="scientific">Bursaphelenchus xylophilus</name>
    <name type="common">Pinewood nematode worm</name>
    <name type="synonym">Aphelenchoides xylophilus</name>
    <dbReference type="NCBI Taxonomy" id="6326"/>
    <lineage>
        <taxon>Eukaryota</taxon>
        <taxon>Metazoa</taxon>
        <taxon>Ecdysozoa</taxon>
        <taxon>Nematoda</taxon>
        <taxon>Chromadorea</taxon>
        <taxon>Rhabditida</taxon>
        <taxon>Tylenchina</taxon>
        <taxon>Tylenchomorpha</taxon>
        <taxon>Aphelenchoidea</taxon>
        <taxon>Aphelenchoididae</taxon>
        <taxon>Bursaphelenchus</taxon>
    </lineage>
</organism>
<evidence type="ECO:0000256" key="1">
    <source>
        <dbReference type="SAM" id="MobiDB-lite"/>
    </source>
</evidence>
<dbReference type="Proteomes" id="UP000659654">
    <property type="component" value="Unassembled WGS sequence"/>
</dbReference>
<reference evidence="6" key="1">
    <citation type="submission" date="2016-11" db="UniProtKB">
        <authorList>
            <consortium name="WormBaseParasite"/>
        </authorList>
    </citation>
    <scope>IDENTIFICATION</scope>
</reference>
<proteinExistence type="predicted"/>
<protein>
    <submittedName>
        <fullName evidence="2">(pine wood nematode) hypothetical protein</fullName>
    </submittedName>
</protein>
<accession>A0A1I7S2W5</accession>
<feature type="compositionally biased region" description="Basic and acidic residues" evidence="1">
    <location>
        <begin position="103"/>
        <end position="118"/>
    </location>
</feature>
<feature type="region of interest" description="Disordered" evidence="1">
    <location>
        <begin position="103"/>
        <end position="141"/>
    </location>
</feature>
<sequence length="315" mass="34876">MAHMYRIPPLLQDLEIKPTVPMYKIESIHGASQVQVNSSATKSVSDPVKDLERKQLDLIKNLVEFKKTLDEYLASGVSYLTIADEENTKAGGKADKKAAKKEARAANKVVAKEKKEPAPKSTSLLTLSHPPNSTFNVKADPANPHVKIHDYRNQISKNFEGILECQVVDIKWLSSLIKLGRLRGIHIGPKANGKGSIHFKTTKGTVKLSGLTPAPIVGRVSVWKSLGLLLQVYDPLDGVSALETHEWLVLADTFLNDKISFDQFYRPVNRRLSEIDYLASRSSVLLPDLLLKDLVGTHTVASNTELWINRVSKAV</sequence>
<dbReference type="eggNOG" id="ENOG502SG6R">
    <property type="taxonomic scope" value="Eukaryota"/>
</dbReference>
<dbReference type="EMBL" id="CAJFCV020000004">
    <property type="protein sequence ID" value="CAG9116008.1"/>
    <property type="molecule type" value="Genomic_DNA"/>
</dbReference>
<evidence type="ECO:0000313" key="4">
    <source>
        <dbReference type="Proteomes" id="UP000095284"/>
    </source>
</evidence>
<dbReference type="Proteomes" id="UP000582659">
    <property type="component" value="Unassembled WGS sequence"/>
</dbReference>
<dbReference type="EMBL" id="CAJFDI010000004">
    <property type="protein sequence ID" value="CAD5226607.1"/>
    <property type="molecule type" value="Genomic_DNA"/>
</dbReference>
<dbReference type="Proteomes" id="UP000095284">
    <property type="component" value="Unplaced"/>
</dbReference>
<dbReference type="SMR" id="A0A1I7S2W5"/>
<keyword evidence="5" id="KW-1185">Reference proteome</keyword>
<dbReference type="AlphaFoldDB" id="A0A1I7S2W5"/>
<dbReference type="OrthoDB" id="5860472at2759"/>
<name>A0A1I7S2W5_BURXY</name>
<dbReference type="WBParaSite" id="BXY_0734500.1">
    <property type="protein sequence ID" value="BXY_0734500.1"/>
    <property type="gene ID" value="BXY_0734500"/>
</dbReference>
<evidence type="ECO:0000313" key="2">
    <source>
        <dbReference type="EMBL" id="CAD5226607.1"/>
    </source>
</evidence>
<evidence type="ECO:0000313" key="3">
    <source>
        <dbReference type="EMBL" id="CAG9116008.1"/>
    </source>
</evidence>
<gene>
    <name evidence="2" type="ORF">BXYJ_LOCUS9152</name>
</gene>
<reference evidence="3" key="2">
    <citation type="submission" date="2020-08" db="EMBL/GenBank/DDBJ databases">
        <authorList>
            <person name="Kikuchi T."/>
        </authorList>
    </citation>
    <scope>NUCLEOTIDE SEQUENCE</scope>
    <source>
        <strain evidence="2">Ka4C1</strain>
    </source>
</reference>
<evidence type="ECO:0000313" key="6">
    <source>
        <dbReference type="WBParaSite" id="BXY_0734500.1"/>
    </source>
</evidence>
<feature type="compositionally biased region" description="Polar residues" evidence="1">
    <location>
        <begin position="121"/>
        <end position="136"/>
    </location>
</feature>